<organism evidence="2 3">
    <name type="scientific">Nonomuraea roseoviolacea subsp. carminata</name>
    <dbReference type="NCBI Taxonomy" id="160689"/>
    <lineage>
        <taxon>Bacteria</taxon>
        <taxon>Bacillati</taxon>
        <taxon>Actinomycetota</taxon>
        <taxon>Actinomycetes</taxon>
        <taxon>Streptosporangiales</taxon>
        <taxon>Streptosporangiaceae</taxon>
        <taxon>Nonomuraea</taxon>
    </lineage>
</organism>
<feature type="chain" id="PRO_5046821721" description="DUF2690 domain-containing protein" evidence="1">
    <location>
        <begin position="26"/>
        <end position="151"/>
    </location>
</feature>
<feature type="signal peptide" evidence="1">
    <location>
        <begin position="1"/>
        <end position="25"/>
    </location>
</feature>
<comment type="caution">
    <text evidence="2">The sequence shown here is derived from an EMBL/GenBank/DDBJ whole genome shotgun (WGS) entry which is preliminary data.</text>
</comment>
<keyword evidence="3" id="KW-1185">Reference proteome</keyword>
<sequence length="151" mass="15720">MKLRAVVTAVGAVAAALVVMSPAQAATAQARGYDHKDPYQTGCGNSARAVRTANINSQLEGKIGTIKLMYSFSCKTNWIEINTITAGYGSITVQNARGTVDTFQFKKGNGGRHWGNMVNGNNICAWGSASVKWGSGMGGQRGSGGTGQACK</sequence>
<keyword evidence="1" id="KW-0732">Signal</keyword>
<evidence type="ECO:0000313" key="3">
    <source>
        <dbReference type="Proteomes" id="UP001320766"/>
    </source>
</evidence>
<protein>
    <recommendedName>
        <fullName evidence="4">DUF2690 domain-containing protein</fullName>
    </recommendedName>
</protein>
<evidence type="ECO:0000313" key="2">
    <source>
        <dbReference type="EMBL" id="MCP2345798.1"/>
    </source>
</evidence>
<accession>A0ABT1JVL3</accession>
<proteinExistence type="predicted"/>
<dbReference type="Pfam" id="PF10901">
    <property type="entry name" value="DUF2690"/>
    <property type="match status" value="1"/>
</dbReference>
<dbReference type="Proteomes" id="UP001320766">
    <property type="component" value="Unassembled WGS sequence"/>
</dbReference>
<evidence type="ECO:0000256" key="1">
    <source>
        <dbReference type="SAM" id="SignalP"/>
    </source>
</evidence>
<dbReference type="RefSeq" id="WP_253767663.1">
    <property type="nucleotide sequence ID" value="NZ_BAAAVE010000032.1"/>
</dbReference>
<dbReference type="EMBL" id="JAMZEC010000001">
    <property type="protein sequence ID" value="MCP2345798.1"/>
    <property type="molecule type" value="Genomic_DNA"/>
</dbReference>
<evidence type="ECO:0008006" key="4">
    <source>
        <dbReference type="Google" id="ProtNLM"/>
    </source>
</evidence>
<reference evidence="2 3" key="1">
    <citation type="submission" date="2022-06" db="EMBL/GenBank/DDBJ databases">
        <title>Sequencing the genomes of 1000 actinobacteria strains.</title>
        <authorList>
            <person name="Klenk H.-P."/>
        </authorList>
    </citation>
    <scope>NUCLEOTIDE SEQUENCE [LARGE SCALE GENOMIC DNA]</scope>
    <source>
        <strain evidence="2 3">DSM 44170</strain>
    </source>
</reference>
<name>A0ABT1JVL3_9ACTN</name>
<gene>
    <name evidence="2" type="ORF">HD595_001920</name>
</gene>
<dbReference type="InterPro" id="IPR021224">
    <property type="entry name" value="DUF2690"/>
</dbReference>